<dbReference type="AlphaFoldDB" id="A0A7S2HHK1"/>
<evidence type="ECO:0000256" key="1">
    <source>
        <dbReference type="SAM" id="MobiDB-lite"/>
    </source>
</evidence>
<evidence type="ECO:0000313" key="2">
    <source>
        <dbReference type="EMBL" id="CAD9490041.1"/>
    </source>
</evidence>
<protein>
    <submittedName>
        <fullName evidence="2">Uncharacterized protein</fullName>
    </submittedName>
</protein>
<organism evidence="2">
    <name type="scientific">Haptolina brevifila</name>
    <dbReference type="NCBI Taxonomy" id="156173"/>
    <lineage>
        <taxon>Eukaryota</taxon>
        <taxon>Haptista</taxon>
        <taxon>Haptophyta</taxon>
        <taxon>Prymnesiophyceae</taxon>
        <taxon>Prymnesiales</taxon>
        <taxon>Prymnesiaceae</taxon>
        <taxon>Haptolina</taxon>
    </lineage>
</organism>
<gene>
    <name evidence="2" type="ORF">CBRE1094_LOCUS26891</name>
</gene>
<accession>A0A7S2HHK1</accession>
<feature type="region of interest" description="Disordered" evidence="1">
    <location>
        <begin position="342"/>
        <end position="389"/>
    </location>
</feature>
<proteinExistence type="predicted"/>
<sequence length="389" mass="41904">MMQVHLVFDEKVKGSERGTMSDKPSSSNGGGGDGAAKRATYIFRVFDGNGNTIADSGAITGTANLKVQLTADTCFMMFDEEGKEIAQMWVHAAFLHAPVLECPYSWWDIERHHPKAKKLMKHCTVQLVFEDDGSFGSSEGGQTWAPCTDKETRRRSTESTILSEGGAFASGKLSDESEAVVGMAAGEVVDDEEVDTEEEIEATENIEAILGSAGDTDRYEELNSLLVNRRGHRLGLPAPLLRMFTAGHLDGARPTEEQAVQAVDEARRSVRAQTLTGAWGSWKSPTRVVDDPPASVDEDLEAQRPSGTTDDDARLEQLNAMLDNQRRRTNTFLGGILPSLSSPLGGMARLAGPGSSRKKKAGDNSGRVAEVPSDEERWSADTGTAVSGV</sequence>
<feature type="region of interest" description="Disordered" evidence="1">
    <location>
        <begin position="14"/>
        <end position="34"/>
    </location>
</feature>
<dbReference type="EMBL" id="HBGU01049419">
    <property type="protein sequence ID" value="CAD9490041.1"/>
    <property type="molecule type" value="Transcribed_RNA"/>
</dbReference>
<name>A0A7S2HHK1_9EUKA</name>
<reference evidence="2" key="1">
    <citation type="submission" date="2021-01" db="EMBL/GenBank/DDBJ databases">
        <authorList>
            <person name="Corre E."/>
            <person name="Pelletier E."/>
            <person name="Niang G."/>
            <person name="Scheremetjew M."/>
            <person name="Finn R."/>
            <person name="Kale V."/>
            <person name="Holt S."/>
            <person name="Cochrane G."/>
            <person name="Meng A."/>
            <person name="Brown T."/>
            <person name="Cohen L."/>
        </authorList>
    </citation>
    <scope>NUCLEOTIDE SEQUENCE</scope>
    <source>
        <strain evidence="2">UTEX LB 985</strain>
    </source>
</reference>
<feature type="region of interest" description="Disordered" evidence="1">
    <location>
        <begin position="282"/>
        <end position="311"/>
    </location>
</feature>